<dbReference type="InterPro" id="IPR050796">
    <property type="entry name" value="SCF_F-box_component"/>
</dbReference>
<evidence type="ECO:0000313" key="3">
    <source>
        <dbReference type="EMBL" id="KAK9102608.1"/>
    </source>
</evidence>
<protein>
    <recommendedName>
        <fullName evidence="2">F-box domain-containing protein</fullName>
    </recommendedName>
</protein>
<feature type="compositionally biased region" description="Polar residues" evidence="1">
    <location>
        <begin position="460"/>
        <end position="488"/>
    </location>
</feature>
<feature type="compositionally biased region" description="Basic residues" evidence="1">
    <location>
        <begin position="445"/>
        <end position="459"/>
    </location>
</feature>
<feature type="region of interest" description="Disordered" evidence="1">
    <location>
        <begin position="378"/>
        <end position="409"/>
    </location>
</feature>
<comment type="caution">
    <text evidence="3">The sequence shown here is derived from an EMBL/GenBank/DDBJ whole genome shotgun (WGS) entry which is preliminary data.</text>
</comment>
<dbReference type="EMBL" id="JBBNAE010000008">
    <property type="protein sequence ID" value="KAK9102608.1"/>
    <property type="molecule type" value="Genomic_DNA"/>
</dbReference>
<evidence type="ECO:0000259" key="2">
    <source>
        <dbReference type="Pfam" id="PF00646"/>
    </source>
</evidence>
<dbReference type="Proteomes" id="UP001417504">
    <property type="component" value="Unassembled WGS sequence"/>
</dbReference>
<dbReference type="InterPro" id="IPR001810">
    <property type="entry name" value="F-box_dom"/>
</dbReference>
<name>A0AAP0F6Y8_9MAGN</name>
<reference evidence="3 4" key="1">
    <citation type="submission" date="2024-01" db="EMBL/GenBank/DDBJ databases">
        <title>Genome assemblies of Stephania.</title>
        <authorList>
            <person name="Yang L."/>
        </authorList>
    </citation>
    <scope>NUCLEOTIDE SEQUENCE [LARGE SCALE GENOMIC DNA]</scope>
    <source>
        <strain evidence="3">QJT</strain>
        <tissue evidence="3">Leaf</tissue>
    </source>
</reference>
<dbReference type="PANTHER" id="PTHR31672:SF13">
    <property type="entry name" value="F-BOX PROTEIN CPR30-LIKE"/>
    <property type="match status" value="1"/>
</dbReference>
<organism evidence="3 4">
    <name type="scientific">Stephania japonica</name>
    <dbReference type="NCBI Taxonomy" id="461633"/>
    <lineage>
        <taxon>Eukaryota</taxon>
        <taxon>Viridiplantae</taxon>
        <taxon>Streptophyta</taxon>
        <taxon>Embryophyta</taxon>
        <taxon>Tracheophyta</taxon>
        <taxon>Spermatophyta</taxon>
        <taxon>Magnoliopsida</taxon>
        <taxon>Ranunculales</taxon>
        <taxon>Menispermaceae</taxon>
        <taxon>Menispermoideae</taxon>
        <taxon>Cissampelideae</taxon>
        <taxon>Stephania</taxon>
    </lineage>
</organism>
<feature type="compositionally biased region" description="Basic and acidic residues" evidence="1">
    <location>
        <begin position="683"/>
        <end position="698"/>
    </location>
</feature>
<sequence length="730" mass="83158">MKKKIMKKRKALVGCSDQQLISKKKRKTLIGCPAELGEDIIFEEILPRLPVNSIFRFKSVCKKWRDFLSRDHVFHVQHYEKGPHRTTSTFFSVKTECFFSKDSQFRWSRSPSFIKRPSYASLLIHQEDMVVGSTNGLIYGVRPCDPSNPNSGFTLVHPISTSHWGGGGVNAGYKILRFKVYSSKTGAWRVSENTLKFSGLTFRNYPTAVYTGGKKVFWSLTEHILWFDIGKDAAGTVSCPDHHDNFVPQYKDKAFTEIGVCEGQLSYSRVTIQVDLEIWLLRDENNELEWVKKHVVSLQGIIEENWNVMLRFCKLYTRKQEEIKKQNKVIKRKVAKVLAHFDRVAKKDVAKVLAHFHVVKPLPYSGGELAKVKPQFSKVKPNASKSPAPATLSAPKPHAPVALATPKPPAPVVTVPKTFALVTVPKPIAKADSADRTNAGINTKGKGKRNGKGKEKKKSTQFSSQLTTKIEITSAPTRKSARSWTTKGNGKKKRTIIASTTRKEAKRYGSVDKEEYKVGEDVLFDDSHEVDQTMEEGESQADEEQNEEQMIEKKMRKRVMMKAVNMRYKVLMMKRGQSKKLLMRKKWMMQKARKMELMDMNRVYTVMMRLRMFMIMVLGDINLIMMKPPTVPQASAVISHDASRQNGLTVEAHGEPLGVTSDRSRSSPPITKTAKVADSSSEQADRRERARGERERERDLKLLRWESDHLWAAEGRWSLPRGRREKGEEE</sequence>
<feature type="domain" description="F-box" evidence="2">
    <location>
        <begin position="42"/>
        <end position="72"/>
    </location>
</feature>
<dbReference type="AlphaFoldDB" id="A0AAP0F6Y8"/>
<proteinExistence type="predicted"/>
<dbReference type="InterPro" id="IPR036047">
    <property type="entry name" value="F-box-like_dom_sf"/>
</dbReference>
<feature type="region of interest" description="Disordered" evidence="1">
    <location>
        <begin position="433"/>
        <end position="504"/>
    </location>
</feature>
<keyword evidence="4" id="KW-1185">Reference proteome</keyword>
<evidence type="ECO:0000313" key="4">
    <source>
        <dbReference type="Proteomes" id="UP001417504"/>
    </source>
</evidence>
<dbReference type="Pfam" id="PF00646">
    <property type="entry name" value="F-box"/>
    <property type="match status" value="1"/>
</dbReference>
<feature type="region of interest" description="Disordered" evidence="1">
    <location>
        <begin position="649"/>
        <end position="698"/>
    </location>
</feature>
<gene>
    <name evidence="3" type="ORF">Sjap_019862</name>
</gene>
<dbReference type="CDD" id="cd22157">
    <property type="entry name" value="F-box_AtFBW1-like"/>
    <property type="match status" value="1"/>
</dbReference>
<dbReference type="SUPFAM" id="SSF81383">
    <property type="entry name" value="F-box domain"/>
    <property type="match status" value="1"/>
</dbReference>
<accession>A0AAP0F6Y8</accession>
<evidence type="ECO:0000256" key="1">
    <source>
        <dbReference type="SAM" id="MobiDB-lite"/>
    </source>
</evidence>
<dbReference type="PANTHER" id="PTHR31672">
    <property type="entry name" value="BNACNNG10540D PROTEIN"/>
    <property type="match status" value="1"/>
</dbReference>